<sequence>MRHLWNEQHLVQSDNCDYKRDCKLSTLLEWMQRAGDAHIASLGVSLEKLLAHDMAWMLTTIDLELTRMPRYGEEFEIETWNKEPKGVQWLRDFRLFGEGHEQIGQARTVWVLVDLNKRKILRSSAFPFEVAANTTDSIGDAPARVSIPAEIPLEEAYVWKVRYSSIDMNGHLNNARFADICLDALTTAELDAGLNRFRITYYQEAIMGEEITILRSVHSGSEIYIRGVSAESKVFFEAMISREAHK</sequence>
<dbReference type="AlphaFoldDB" id="A0A4R4E6E6"/>
<dbReference type="Pfam" id="PF20791">
    <property type="entry name" value="Acyl-ACP_TE_C"/>
    <property type="match status" value="1"/>
</dbReference>
<dbReference type="CDD" id="cd00586">
    <property type="entry name" value="4HBT"/>
    <property type="match status" value="1"/>
</dbReference>
<dbReference type="Gene3D" id="3.10.129.10">
    <property type="entry name" value="Hotdog Thioesterase"/>
    <property type="match status" value="2"/>
</dbReference>
<dbReference type="PANTHER" id="PTHR31793:SF24">
    <property type="entry name" value="LONG-CHAIN ACYL-COA THIOESTERASE FADM"/>
    <property type="match status" value="1"/>
</dbReference>
<proteinExistence type="predicted"/>
<dbReference type="Pfam" id="PF01643">
    <property type="entry name" value="Acyl-ACP_TE"/>
    <property type="match status" value="1"/>
</dbReference>
<accession>A0A4R4E6E6</accession>
<protein>
    <submittedName>
        <fullName evidence="3">Acyl-[acyl-carrier-protein] thioesterase</fullName>
    </submittedName>
</protein>
<dbReference type="EMBL" id="SKFG01000021">
    <property type="protein sequence ID" value="TCZ75274.1"/>
    <property type="molecule type" value="Genomic_DNA"/>
</dbReference>
<evidence type="ECO:0000259" key="1">
    <source>
        <dbReference type="Pfam" id="PF01643"/>
    </source>
</evidence>
<dbReference type="Proteomes" id="UP000295418">
    <property type="component" value="Unassembled WGS sequence"/>
</dbReference>
<dbReference type="RefSeq" id="WP_132419441.1">
    <property type="nucleotide sequence ID" value="NZ_SKFG01000021.1"/>
</dbReference>
<evidence type="ECO:0000313" key="4">
    <source>
        <dbReference type="Proteomes" id="UP000295418"/>
    </source>
</evidence>
<dbReference type="InterPro" id="IPR002864">
    <property type="entry name" value="Acyl-ACP_thioesterase_NHD"/>
</dbReference>
<dbReference type="PANTHER" id="PTHR31793">
    <property type="entry name" value="4-HYDROXYBENZOYL-COA THIOESTERASE FAMILY MEMBER"/>
    <property type="match status" value="1"/>
</dbReference>
<organism evidence="3 4">
    <name type="scientific">Paenibacillus albiflavus</name>
    <dbReference type="NCBI Taxonomy" id="2545760"/>
    <lineage>
        <taxon>Bacteria</taxon>
        <taxon>Bacillati</taxon>
        <taxon>Bacillota</taxon>
        <taxon>Bacilli</taxon>
        <taxon>Bacillales</taxon>
        <taxon>Paenibacillaceae</taxon>
        <taxon>Paenibacillus</taxon>
    </lineage>
</organism>
<evidence type="ECO:0000313" key="3">
    <source>
        <dbReference type="EMBL" id="TCZ75274.1"/>
    </source>
</evidence>
<keyword evidence="4" id="KW-1185">Reference proteome</keyword>
<dbReference type="GO" id="GO:0006633">
    <property type="term" value="P:fatty acid biosynthetic process"/>
    <property type="evidence" value="ECO:0007669"/>
    <property type="project" value="InterPro"/>
</dbReference>
<dbReference type="InterPro" id="IPR050563">
    <property type="entry name" value="4-hydroxybenzoyl-CoA_TE"/>
</dbReference>
<dbReference type="InterPro" id="IPR049427">
    <property type="entry name" value="Acyl-ACP_TE_C"/>
</dbReference>
<dbReference type="SUPFAM" id="SSF54637">
    <property type="entry name" value="Thioesterase/thiol ester dehydrase-isomerase"/>
    <property type="match status" value="2"/>
</dbReference>
<feature type="domain" description="Acyl-ACP thioesterase N-terminal hotdog" evidence="1">
    <location>
        <begin position="5"/>
        <end position="122"/>
    </location>
</feature>
<dbReference type="GO" id="GO:0047617">
    <property type="term" value="F:fatty acyl-CoA hydrolase activity"/>
    <property type="evidence" value="ECO:0007669"/>
    <property type="project" value="TreeGrafter"/>
</dbReference>
<feature type="domain" description="Acyl-ACP thioesterase-like C-terminal" evidence="2">
    <location>
        <begin position="159"/>
        <end position="222"/>
    </location>
</feature>
<reference evidence="3 4" key="1">
    <citation type="submission" date="2019-03" db="EMBL/GenBank/DDBJ databases">
        <authorList>
            <person name="Kim M.K.M."/>
        </authorList>
    </citation>
    <scope>NUCLEOTIDE SEQUENCE [LARGE SCALE GENOMIC DNA]</scope>
    <source>
        <strain evidence="3 4">18JY21-1</strain>
    </source>
</reference>
<dbReference type="InterPro" id="IPR029069">
    <property type="entry name" value="HotDog_dom_sf"/>
</dbReference>
<name>A0A4R4E6E6_9BACL</name>
<comment type="caution">
    <text evidence="3">The sequence shown here is derived from an EMBL/GenBank/DDBJ whole genome shotgun (WGS) entry which is preliminary data.</text>
</comment>
<gene>
    <name evidence="3" type="ORF">E0485_17945</name>
</gene>
<dbReference type="OrthoDB" id="9801517at2"/>
<evidence type="ECO:0000259" key="2">
    <source>
        <dbReference type="Pfam" id="PF20791"/>
    </source>
</evidence>